<dbReference type="Proteomes" id="UP000271624">
    <property type="component" value="Unassembled WGS sequence"/>
</dbReference>
<dbReference type="OrthoDB" id="517020at2"/>
<organism evidence="2 3">
    <name type="scientific">Dulcicalothrix desertica PCC 7102</name>
    <dbReference type="NCBI Taxonomy" id="232991"/>
    <lineage>
        <taxon>Bacteria</taxon>
        <taxon>Bacillati</taxon>
        <taxon>Cyanobacteriota</taxon>
        <taxon>Cyanophyceae</taxon>
        <taxon>Nostocales</taxon>
        <taxon>Calotrichaceae</taxon>
        <taxon>Dulcicalothrix</taxon>
    </lineage>
</organism>
<evidence type="ECO:0000313" key="3">
    <source>
        <dbReference type="Proteomes" id="UP000271624"/>
    </source>
</evidence>
<keyword evidence="3" id="KW-1185">Reference proteome</keyword>
<sequence>MSQQENYHNRHLGRFIISNTELYSNNYWSPCIEKQLLKELKSTFNLPVKRVEKFKSQNQAIYLLIGFLASLSIGLCIQANSITQTLREVARISVQQIYSK</sequence>
<gene>
    <name evidence="2" type="ORF">DSM106972_050630</name>
</gene>
<reference evidence="2" key="1">
    <citation type="submission" date="2018-12" db="EMBL/GenBank/DDBJ databases">
        <authorList>
            <person name="Will S."/>
            <person name="Neumann-Schaal M."/>
            <person name="Henke P."/>
        </authorList>
    </citation>
    <scope>NUCLEOTIDE SEQUENCE</scope>
    <source>
        <strain evidence="2">PCC 7102</strain>
    </source>
</reference>
<dbReference type="RefSeq" id="WP_127083395.1">
    <property type="nucleotide sequence ID" value="NZ_RSCL01000013.1"/>
</dbReference>
<comment type="caution">
    <text evidence="2">The sequence shown here is derived from an EMBL/GenBank/DDBJ whole genome shotgun (WGS) entry which is preliminary data.</text>
</comment>
<accession>A0A433VBD2</accession>
<evidence type="ECO:0000256" key="1">
    <source>
        <dbReference type="SAM" id="Phobius"/>
    </source>
</evidence>
<name>A0A433VBD2_9CYAN</name>
<feature type="transmembrane region" description="Helical" evidence="1">
    <location>
        <begin position="60"/>
        <end position="80"/>
    </location>
</feature>
<reference evidence="2" key="2">
    <citation type="journal article" date="2019" name="Genome Biol. Evol.">
        <title>Day and night: Metabolic profiles and evolutionary relationships of six axenic non-marine cyanobacteria.</title>
        <authorList>
            <person name="Will S.E."/>
            <person name="Henke P."/>
            <person name="Boedeker C."/>
            <person name="Huang S."/>
            <person name="Brinkmann H."/>
            <person name="Rohde M."/>
            <person name="Jarek M."/>
            <person name="Friedl T."/>
            <person name="Seufert S."/>
            <person name="Schumacher M."/>
            <person name="Overmann J."/>
            <person name="Neumann-Schaal M."/>
            <person name="Petersen J."/>
        </authorList>
    </citation>
    <scope>NUCLEOTIDE SEQUENCE [LARGE SCALE GENOMIC DNA]</scope>
    <source>
        <strain evidence="2">PCC 7102</strain>
    </source>
</reference>
<dbReference type="EMBL" id="RSCL01000013">
    <property type="protein sequence ID" value="RUT03424.1"/>
    <property type="molecule type" value="Genomic_DNA"/>
</dbReference>
<keyword evidence="1" id="KW-0812">Transmembrane</keyword>
<keyword evidence="1" id="KW-0472">Membrane</keyword>
<protein>
    <submittedName>
        <fullName evidence="2">Uncharacterized protein</fullName>
    </submittedName>
</protein>
<proteinExistence type="predicted"/>
<keyword evidence="1" id="KW-1133">Transmembrane helix</keyword>
<evidence type="ECO:0000313" key="2">
    <source>
        <dbReference type="EMBL" id="RUT03424.1"/>
    </source>
</evidence>
<dbReference type="AlphaFoldDB" id="A0A433VBD2"/>